<dbReference type="Proteomes" id="UP000266273">
    <property type="component" value="Unassembled WGS sequence"/>
</dbReference>
<keyword evidence="3" id="KW-1185">Reference proteome</keyword>
<dbReference type="Pfam" id="PF04380">
    <property type="entry name" value="BMFP"/>
    <property type="match status" value="1"/>
</dbReference>
<gene>
    <name evidence="2" type="ORF">BXY53_0199</name>
</gene>
<evidence type="ECO:0000256" key="1">
    <source>
        <dbReference type="SAM" id="Coils"/>
    </source>
</evidence>
<reference evidence="2 3" key="1">
    <citation type="submission" date="2018-08" db="EMBL/GenBank/DDBJ databases">
        <title>Genomic Encyclopedia of Archaeal and Bacterial Type Strains, Phase II (KMG-II): from individual species to whole genera.</title>
        <authorList>
            <person name="Goeker M."/>
        </authorList>
    </citation>
    <scope>NUCLEOTIDE SEQUENCE [LARGE SCALE GENOMIC DNA]</scope>
    <source>
        <strain evidence="2 3">DSM 5002</strain>
    </source>
</reference>
<accession>A0A397Q170</accession>
<evidence type="ECO:0000313" key="2">
    <source>
        <dbReference type="EMBL" id="RIA55146.1"/>
    </source>
</evidence>
<dbReference type="OrthoDB" id="7392124at2"/>
<dbReference type="RefSeq" id="WP_119060092.1">
    <property type="nucleotide sequence ID" value="NZ_QXDF01000001.1"/>
</dbReference>
<name>A0A397Q170_9HYPH</name>
<evidence type="ECO:0000313" key="3">
    <source>
        <dbReference type="Proteomes" id="UP000266273"/>
    </source>
</evidence>
<feature type="coiled-coil region" evidence="1">
    <location>
        <begin position="53"/>
        <end position="80"/>
    </location>
</feature>
<proteinExistence type="predicted"/>
<dbReference type="AlphaFoldDB" id="A0A397Q170"/>
<comment type="caution">
    <text evidence="2">The sequence shown here is derived from an EMBL/GenBank/DDBJ whole genome shotgun (WGS) entry which is preliminary data.</text>
</comment>
<organism evidence="2 3">
    <name type="scientific">Dichotomicrobium thermohalophilum</name>
    <dbReference type="NCBI Taxonomy" id="933063"/>
    <lineage>
        <taxon>Bacteria</taxon>
        <taxon>Pseudomonadati</taxon>
        <taxon>Pseudomonadota</taxon>
        <taxon>Alphaproteobacteria</taxon>
        <taxon>Hyphomicrobiales</taxon>
        <taxon>Hyphomicrobiaceae</taxon>
        <taxon>Dichotomicrobium</taxon>
    </lineage>
</organism>
<dbReference type="EMBL" id="QXDF01000001">
    <property type="protein sequence ID" value="RIA55146.1"/>
    <property type="molecule type" value="Genomic_DNA"/>
</dbReference>
<dbReference type="InterPro" id="IPR007475">
    <property type="entry name" value="UbiK"/>
</dbReference>
<sequence length="99" mass="11033">MTQTTNKLFDDFAKLMTDAAGAAQSARQEFETLARAQMERAIRELDLVQREEFEAVREMAQKAREENEVLKARIARLEAALNLPPEMPGEEPGGTGPTV</sequence>
<protein>
    <submittedName>
        <fullName evidence="2">BMFP domain-containing protein YqiC</fullName>
    </submittedName>
</protein>
<keyword evidence="1" id="KW-0175">Coiled coil</keyword>